<organism evidence="1 2">
    <name type="scientific">Tegillarca granosa</name>
    <name type="common">Malaysian cockle</name>
    <name type="synonym">Anadara granosa</name>
    <dbReference type="NCBI Taxonomy" id="220873"/>
    <lineage>
        <taxon>Eukaryota</taxon>
        <taxon>Metazoa</taxon>
        <taxon>Spiralia</taxon>
        <taxon>Lophotrochozoa</taxon>
        <taxon>Mollusca</taxon>
        <taxon>Bivalvia</taxon>
        <taxon>Autobranchia</taxon>
        <taxon>Pteriomorphia</taxon>
        <taxon>Arcoida</taxon>
        <taxon>Arcoidea</taxon>
        <taxon>Arcidae</taxon>
        <taxon>Tegillarca</taxon>
    </lineage>
</organism>
<dbReference type="EMBL" id="JARBDR010000018">
    <property type="protein sequence ID" value="KAJ8321993.1"/>
    <property type="molecule type" value="Genomic_DNA"/>
</dbReference>
<evidence type="ECO:0000313" key="2">
    <source>
        <dbReference type="Proteomes" id="UP001217089"/>
    </source>
</evidence>
<keyword evidence="2" id="KW-1185">Reference proteome</keyword>
<reference evidence="1 2" key="1">
    <citation type="submission" date="2022-12" db="EMBL/GenBank/DDBJ databases">
        <title>Chromosome-level genome of Tegillarca granosa.</title>
        <authorList>
            <person name="Kim J."/>
        </authorList>
    </citation>
    <scope>NUCLEOTIDE SEQUENCE [LARGE SCALE GENOMIC DNA]</scope>
    <source>
        <strain evidence="1">Teg-2019</strain>
        <tissue evidence="1">Adductor muscle</tissue>
    </source>
</reference>
<evidence type="ECO:0000313" key="1">
    <source>
        <dbReference type="EMBL" id="KAJ8321993.1"/>
    </source>
</evidence>
<protein>
    <recommendedName>
        <fullName evidence="3">Secreted protein</fullName>
    </recommendedName>
</protein>
<accession>A0ABQ9FXM8</accession>
<proteinExistence type="predicted"/>
<evidence type="ECO:0008006" key="3">
    <source>
        <dbReference type="Google" id="ProtNLM"/>
    </source>
</evidence>
<sequence length="105" mass="12501">MNLCSRRLFISSFCFYLRMAIFSYHINVSDVFLNKSVLPRDSILNTYIFDLPYNQNIFICIPLSLCKEPFDEMYKLVYTFNTLIKLLFKNIHSFLLIIAYYINGV</sequence>
<gene>
    <name evidence="1" type="ORF">KUTeg_000464</name>
</gene>
<dbReference type="Proteomes" id="UP001217089">
    <property type="component" value="Unassembled WGS sequence"/>
</dbReference>
<name>A0ABQ9FXM8_TEGGR</name>
<comment type="caution">
    <text evidence="1">The sequence shown here is derived from an EMBL/GenBank/DDBJ whole genome shotgun (WGS) entry which is preliminary data.</text>
</comment>